<feature type="compositionally biased region" description="Basic and acidic residues" evidence="1">
    <location>
        <begin position="49"/>
        <end position="60"/>
    </location>
</feature>
<feature type="compositionally biased region" description="Basic and acidic residues" evidence="1">
    <location>
        <begin position="8"/>
        <end position="18"/>
    </location>
</feature>
<feature type="compositionally biased region" description="Polar residues" evidence="1">
    <location>
        <begin position="33"/>
        <end position="48"/>
    </location>
</feature>
<sequence length="151" mass="17128">MNFFGKQQESESSGHESNESSAVYSDPPAYESYETSNVFDVSAESSSLHPDRVPLNKEEEQTAAGEENSEETEASQADISYLSDMFQSREEDEGDQFTKMKLCIVQDKDTLESIAERYQLTSMHIIKRNSLDSENISPGQLLYIPMRKKDH</sequence>
<dbReference type="SUPFAM" id="SSF54106">
    <property type="entry name" value="LysM domain"/>
    <property type="match status" value="1"/>
</dbReference>
<dbReference type="Gene3D" id="3.10.350.10">
    <property type="entry name" value="LysM domain"/>
    <property type="match status" value="1"/>
</dbReference>
<dbReference type="InterPro" id="IPR018392">
    <property type="entry name" value="LysM"/>
</dbReference>
<keyword evidence="4" id="KW-1185">Reference proteome</keyword>
<dbReference type="CDD" id="cd00118">
    <property type="entry name" value="LysM"/>
    <property type="match status" value="1"/>
</dbReference>
<dbReference type="PROSITE" id="PS51782">
    <property type="entry name" value="LYSM"/>
    <property type="match status" value="1"/>
</dbReference>
<evidence type="ECO:0000313" key="4">
    <source>
        <dbReference type="Proteomes" id="UP001281447"/>
    </source>
</evidence>
<comment type="caution">
    <text evidence="3">The sequence shown here is derived from an EMBL/GenBank/DDBJ whole genome shotgun (WGS) entry which is preliminary data.</text>
</comment>
<feature type="region of interest" description="Disordered" evidence="1">
    <location>
        <begin position="1"/>
        <end position="78"/>
    </location>
</feature>
<dbReference type="InterPro" id="IPR036779">
    <property type="entry name" value="LysM_dom_sf"/>
</dbReference>
<evidence type="ECO:0000259" key="2">
    <source>
        <dbReference type="PROSITE" id="PS51782"/>
    </source>
</evidence>
<evidence type="ECO:0000256" key="1">
    <source>
        <dbReference type="SAM" id="MobiDB-lite"/>
    </source>
</evidence>
<evidence type="ECO:0000313" key="3">
    <source>
        <dbReference type="EMBL" id="MDY0396886.1"/>
    </source>
</evidence>
<dbReference type="Proteomes" id="UP001281447">
    <property type="component" value="Unassembled WGS sequence"/>
</dbReference>
<name>A0ABU5CC20_9BACI</name>
<dbReference type="SMART" id="SM00257">
    <property type="entry name" value="LysM"/>
    <property type="match status" value="1"/>
</dbReference>
<proteinExistence type="predicted"/>
<gene>
    <name evidence="3" type="ORF">RWE15_24540</name>
</gene>
<dbReference type="EMBL" id="JAWDIP010000004">
    <property type="protein sequence ID" value="MDY0396886.1"/>
    <property type="molecule type" value="Genomic_DNA"/>
</dbReference>
<protein>
    <submittedName>
        <fullName evidence="3">LysM peptidoglycan-binding domain-containing protein</fullName>
    </submittedName>
</protein>
<dbReference type="Pfam" id="PF01476">
    <property type="entry name" value="LysM"/>
    <property type="match status" value="1"/>
</dbReference>
<accession>A0ABU5CC20</accession>
<feature type="domain" description="LysM" evidence="2">
    <location>
        <begin position="101"/>
        <end position="144"/>
    </location>
</feature>
<organism evidence="3 4">
    <name type="scientific">Tigheibacillus halophilus</name>
    <dbReference type="NCBI Taxonomy" id="361280"/>
    <lineage>
        <taxon>Bacteria</taxon>
        <taxon>Bacillati</taxon>
        <taxon>Bacillota</taxon>
        <taxon>Bacilli</taxon>
        <taxon>Bacillales</taxon>
        <taxon>Bacillaceae</taxon>
        <taxon>Tigheibacillus</taxon>
    </lineage>
</organism>
<reference evidence="3 4" key="1">
    <citation type="submission" date="2023-10" db="EMBL/GenBank/DDBJ databases">
        <title>Virgibacillus halophilus 5B73C genome.</title>
        <authorList>
            <person name="Miliotis G."/>
            <person name="Sengupta P."/>
            <person name="Hameed A."/>
            <person name="Chuvochina M."/>
            <person name="Mcdonagh F."/>
            <person name="Simpson A.C."/>
            <person name="Singh N.K."/>
            <person name="Rekha P.D."/>
            <person name="Raman K."/>
            <person name="Hugenholtz P."/>
            <person name="Venkateswaran K."/>
        </authorList>
    </citation>
    <scope>NUCLEOTIDE SEQUENCE [LARGE SCALE GENOMIC DNA]</scope>
    <source>
        <strain evidence="3 4">5B73C</strain>
    </source>
</reference>